<name>A0A8S5R139_9CAUD</name>
<protein>
    <submittedName>
        <fullName evidence="2">Uncharacterized protein</fullName>
    </submittedName>
</protein>
<reference evidence="2" key="1">
    <citation type="journal article" date="2021" name="Proc. Natl. Acad. Sci. U.S.A.">
        <title>A Catalog of Tens of Thousands of Viruses from Human Metagenomes Reveals Hidden Associations with Chronic Diseases.</title>
        <authorList>
            <person name="Tisza M.J."/>
            <person name="Buck C.B."/>
        </authorList>
    </citation>
    <scope>NUCLEOTIDE SEQUENCE</scope>
    <source>
        <strain evidence="2">CteBs22</strain>
    </source>
</reference>
<keyword evidence="1" id="KW-1133">Transmembrane helix</keyword>
<dbReference type="EMBL" id="BK015784">
    <property type="protein sequence ID" value="DAE24811.1"/>
    <property type="molecule type" value="Genomic_DNA"/>
</dbReference>
<keyword evidence="1" id="KW-0812">Transmembrane</keyword>
<feature type="transmembrane region" description="Helical" evidence="1">
    <location>
        <begin position="20"/>
        <end position="41"/>
    </location>
</feature>
<proteinExistence type="predicted"/>
<keyword evidence="1" id="KW-0472">Membrane</keyword>
<evidence type="ECO:0000313" key="2">
    <source>
        <dbReference type="EMBL" id="DAE24811.1"/>
    </source>
</evidence>
<sequence length="49" mass="5311">MGIVRDLAESLQMVKELPFLMALPIYGIAYGAAVFVIAKAVKAVRDAMK</sequence>
<accession>A0A8S5R139</accession>
<evidence type="ECO:0000256" key="1">
    <source>
        <dbReference type="SAM" id="Phobius"/>
    </source>
</evidence>
<organism evidence="2">
    <name type="scientific">Myoviridae sp. cteBs22</name>
    <dbReference type="NCBI Taxonomy" id="2826675"/>
    <lineage>
        <taxon>Viruses</taxon>
        <taxon>Duplodnaviria</taxon>
        <taxon>Heunggongvirae</taxon>
        <taxon>Uroviricota</taxon>
        <taxon>Caudoviricetes</taxon>
    </lineage>
</organism>